<protein>
    <submittedName>
        <fullName evidence="3">Aryl-alcohol dehydrogenase-like predicted oxidoreductase</fullName>
    </submittedName>
</protein>
<evidence type="ECO:0000313" key="4">
    <source>
        <dbReference type="Proteomes" id="UP000318431"/>
    </source>
</evidence>
<dbReference type="FunFam" id="3.20.20.100:FF:000004">
    <property type="entry name" value="Oxidoreductase, aldo/keto reductase"/>
    <property type="match status" value="1"/>
</dbReference>
<accession>A0A562RE58</accession>
<dbReference type="InterPro" id="IPR020471">
    <property type="entry name" value="AKR"/>
</dbReference>
<dbReference type="Proteomes" id="UP000318431">
    <property type="component" value="Unassembled WGS sequence"/>
</dbReference>
<dbReference type="PANTHER" id="PTHR43364">
    <property type="entry name" value="NADH-SPECIFIC METHYLGLYOXAL REDUCTASE-RELATED"/>
    <property type="match status" value="1"/>
</dbReference>
<evidence type="ECO:0000256" key="1">
    <source>
        <dbReference type="ARBA" id="ARBA00023002"/>
    </source>
</evidence>
<dbReference type="InterPro" id="IPR050523">
    <property type="entry name" value="AKR_Detox_Biosynth"/>
</dbReference>
<dbReference type="GO" id="GO:0016491">
    <property type="term" value="F:oxidoreductase activity"/>
    <property type="evidence" value="ECO:0007669"/>
    <property type="project" value="UniProtKB-KW"/>
</dbReference>
<dbReference type="OrthoDB" id="5488419at2"/>
<name>A0A562RE58_9BURK</name>
<proteinExistence type="predicted"/>
<dbReference type="InterPro" id="IPR036812">
    <property type="entry name" value="NAD(P)_OxRdtase_dom_sf"/>
</dbReference>
<dbReference type="Gene3D" id="3.20.20.100">
    <property type="entry name" value="NADP-dependent oxidoreductase domain"/>
    <property type="match status" value="1"/>
</dbReference>
<dbReference type="PANTHER" id="PTHR43364:SF4">
    <property type="entry name" value="NAD(P)-LINKED OXIDOREDUCTASE SUPERFAMILY PROTEIN"/>
    <property type="match status" value="1"/>
</dbReference>
<organism evidence="3 4">
    <name type="scientific">Pseudoduganella lurida</name>
    <dbReference type="NCBI Taxonomy" id="1036180"/>
    <lineage>
        <taxon>Bacteria</taxon>
        <taxon>Pseudomonadati</taxon>
        <taxon>Pseudomonadota</taxon>
        <taxon>Betaproteobacteria</taxon>
        <taxon>Burkholderiales</taxon>
        <taxon>Oxalobacteraceae</taxon>
        <taxon>Telluria group</taxon>
        <taxon>Pseudoduganella</taxon>
    </lineage>
</organism>
<dbReference type="EMBL" id="VLLB01000002">
    <property type="protein sequence ID" value="TWI67341.1"/>
    <property type="molecule type" value="Genomic_DNA"/>
</dbReference>
<feature type="domain" description="NADP-dependent oxidoreductase" evidence="2">
    <location>
        <begin position="20"/>
        <end position="315"/>
    </location>
</feature>
<keyword evidence="1" id="KW-0560">Oxidoreductase</keyword>
<evidence type="ECO:0000259" key="2">
    <source>
        <dbReference type="Pfam" id="PF00248"/>
    </source>
</evidence>
<gene>
    <name evidence="3" type="ORF">IP91_01454</name>
</gene>
<dbReference type="AlphaFoldDB" id="A0A562RE58"/>
<evidence type="ECO:0000313" key="3">
    <source>
        <dbReference type="EMBL" id="TWI67341.1"/>
    </source>
</evidence>
<comment type="caution">
    <text evidence="3">The sequence shown here is derived from an EMBL/GenBank/DDBJ whole genome shotgun (WGS) entry which is preliminary data.</text>
</comment>
<sequence length="340" mass="37231">MSETKQRYETLGRSGVRVSPLCLGTMMFGGATTENDARTIIDDAQDHGINFIDTADIYTGGESERIVGRAIAKRRDQWVLATKVGNTVGPGPNDGGLSRRRVLQAVEASLQRLGTDYIDIYYLHRPDAATPLEETLRALGDLVAQGKIRYYGVSNFRAWQVADAVHLARQLGIPGPVVSQPYYNAANRMPEVEHLPACAHHGLGVVPFSPLARGVLTGKYQPGAAPDPTSRIGRQDGRALQTEWRPETLVLAQTVAEEAKRRGITTAEFAFAWVLNNRLVTSVIGGPRTLEQWQGYRAALEYRFTAEDEALFDRLVPPGHPSTPGYTDPAFPVTGRVPRA</sequence>
<dbReference type="InterPro" id="IPR023210">
    <property type="entry name" value="NADP_OxRdtase_dom"/>
</dbReference>
<dbReference type="Pfam" id="PF00248">
    <property type="entry name" value="Aldo_ket_red"/>
    <property type="match status" value="1"/>
</dbReference>
<keyword evidence="4" id="KW-1185">Reference proteome</keyword>
<dbReference type="SUPFAM" id="SSF51430">
    <property type="entry name" value="NAD(P)-linked oxidoreductase"/>
    <property type="match status" value="1"/>
</dbReference>
<dbReference type="RefSeq" id="WP_145648166.1">
    <property type="nucleotide sequence ID" value="NZ_VLLB01000002.1"/>
</dbReference>
<dbReference type="GO" id="GO:0005829">
    <property type="term" value="C:cytosol"/>
    <property type="evidence" value="ECO:0007669"/>
    <property type="project" value="UniProtKB-ARBA"/>
</dbReference>
<dbReference type="PRINTS" id="PR00069">
    <property type="entry name" value="ALDKETRDTASE"/>
</dbReference>
<reference evidence="3 4" key="1">
    <citation type="journal article" date="2015" name="Stand. Genomic Sci.">
        <title>Genomic Encyclopedia of Bacterial and Archaeal Type Strains, Phase III: the genomes of soil and plant-associated and newly described type strains.</title>
        <authorList>
            <person name="Whitman W.B."/>
            <person name="Woyke T."/>
            <person name="Klenk H.P."/>
            <person name="Zhou Y."/>
            <person name="Lilburn T.G."/>
            <person name="Beck B.J."/>
            <person name="De Vos P."/>
            <person name="Vandamme P."/>
            <person name="Eisen J.A."/>
            <person name="Garrity G."/>
            <person name="Hugenholtz P."/>
            <person name="Kyrpides N.C."/>
        </authorList>
    </citation>
    <scope>NUCLEOTIDE SEQUENCE [LARGE SCALE GENOMIC DNA]</scope>
    <source>
        <strain evidence="3 4">CGMCC 1.10822</strain>
    </source>
</reference>